<name>A0A8X8YR84_SALSN</name>
<gene>
    <name evidence="1" type="ORF">SASPL_106373</name>
</gene>
<dbReference type="AlphaFoldDB" id="A0A8X8YR84"/>
<keyword evidence="2" id="KW-1185">Reference proteome</keyword>
<reference evidence="1" key="2">
    <citation type="submission" date="2020-08" db="EMBL/GenBank/DDBJ databases">
        <title>Plant Genome Project.</title>
        <authorList>
            <person name="Zhang R.-G."/>
        </authorList>
    </citation>
    <scope>NUCLEOTIDE SEQUENCE</scope>
    <source>
        <strain evidence="1">Huo1</strain>
        <tissue evidence="1">Leaf</tissue>
    </source>
</reference>
<evidence type="ECO:0000313" key="1">
    <source>
        <dbReference type="EMBL" id="KAG6434731.1"/>
    </source>
</evidence>
<reference evidence="1" key="1">
    <citation type="submission" date="2018-01" db="EMBL/GenBank/DDBJ databases">
        <authorList>
            <person name="Mao J.F."/>
        </authorList>
    </citation>
    <scope>NUCLEOTIDE SEQUENCE</scope>
    <source>
        <strain evidence="1">Huo1</strain>
        <tissue evidence="1">Leaf</tissue>
    </source>
</reference>
<proteinExistence type="predicted"/>
<organism evidence="1">
    <name type="scientific">Salvia splendens</name>
    <name type="common">Scarlet sage</name>
    <dbReference type="NCBI Taxonomy" id="180675"/>
    <lineage>
        <taxon>Eukaryota</taxon>
        <taxon>Viridiplantae</taxon>
        <taxon>Streptophyta</taxon>
        <taxon>Embryophyta</taxon>
        <taxon>Tracheophyta</taxon>
        <taxon>Spermatophyta</taxon>
        <taxon>Magnoliopsida</taxon>
        <taxon>eudicotyledons</taxon>
        <taxon>Gunneridae</taxon>
        <taxon>Pentapetalae</taxon>
        <taxon>asterids</taxon>
        <taxon>lamiids</taxon>
        <taxon>Lamiales</taxon>
        <taxon>Lamiaceae</taxon>
        <taxon>Nepetoideae</taxon>
        <taxon>Mentheae</taxon>
        <taxon>Salviinae</taxon>
        <taxon>Salvia</taxon>
        <taxon>Salvia subgen. Calosphace</taxon>
        <taxon>core Calosphace</taxon>
    </lineage>
</organism>
<comment type="caution">
    <text evidence="1">The sequence shown here is derived from an EMBL/GenBank/DDBJ whole genome shotgun (WGS) entry which is preliminary data.</text>
</comment>
<accession>A0A8X8YR84</accession>
<evidence type="ECO:0000313" key="2">
    <source>
        <dbReference type="Proteomes" id="UP000298416"/>
    </source>
</evidence>
<sequence length="126" mass="13557">MHKHISNDAKNTSVMPFTIRVATARLEEARRLALCAAVKVVIAMTSGMHQSKVDIDPQSPIQISKRGLRLGTIVRKAASVASAAAKQAYAAASSLDGEMLPLKCCLISISLPWENIVQDLLFKVTA</sequence>
<dbReference type="EMBL" id="PNBA02000002">
    <property type="protein sequence ID" value="KAG6434731.1"/>
    <property type="molecule type" value="Genomic_DNA"/>
</dbReference>
<protein>
    <submittedName>
        <fullName evidence="1">Uncharacterized protein</fullName>
    </submittedName>
</protein>
<dbReference type="Proteomes" id="UP000298416">
    <property type="component" value="Unassembled WGS sequence"/>
</dbReference>